<dbReference type="AlphaFoldDB" id="A0A246S326"/>
<accession>A0A246S326</accession>
<dbReference type="Proteomes" id="UP000197334">
    <property type="component" value="Unassembled WGS sequence"/>
</dbReference>
<sequence>MDKWKEIKERLKHLGGRVDLLADGHTLSLTKAHDGKKIFVMVYVDGIVDFEWTKTEDGKPLHPQGRFWRPMKRAAYRKKDYAALKRGWGKKEADRMVTPRVVGVVPNFGTEGAAVAHLKKHFPDLEIKVDEVADGF</sequence>
<protein>
    <submittedName>
        <fullName evidence="1">Uncharacterized protein</fullName>
    </submittedName>
</protein>
<comment type="caution">
    <text evidence="1">The sequence shown here is derived from an EMBL/GenBank/DDBJ whole genome shotgun (WGS) entry which is preliminary data.</text>
</comment>
<keyword evidence="2" id="KW-1185">Reference proteome</keyword>
<name>A0A246S326_9GAMM</name>
<dbReference type="RefSeq" id="WP_088699695.1">
    <property type="nucleotide sequence ID" value="NZ_JPUA01000024.1"/>
</dbReference>
<proteinExistence type="predicted"/>
<dbReference type="EMBL" id="JPUA01000024">
    <property type="protein sequence ID" value="OWV30175.1"/>
    <property type="molecule type" value="Genomic_DNA"/>
</dbReference>
<evidence type="ECO:0000313" key="2">
    <source>
        <dbReference type="Proteomes" id="UP000197334"/>
    </source>
</evidence>
<reference evidence="1 2" key="1">
    <citation type="submission" date="2014-08" db="EMBL/GenBank/DDBJ databases">
        <title>Draft genome sequence of a novel L-asparaginase producing marine bacterium, Halomonas campaniensis.</title>
        <authorList>
            <person name="Sundarakrishnan B."/>
            <person name="Moushumi Priya A."/>
            <person name="Raman G."/>
            <person name="Sakthivel N."/>
            <person name="Park S."/>
            <person name="Jayachandran S."/>
        </authorList>
    </citation>
    <scope>NUCLEOTIDE SEQUENCE [LARGE SCALE GENOMIC DNA]</scope>
    <source>
        <strain evidence="1 2">SK03</strain>
    </source>
</reference>
<organism evidence="1 2">
    <name type="scientific">Halomonas campaniensis</name>
    <dbReference type="NCBI Taxonomy" id="213554"/>
    <lineage>
        <taxon>Bacteria</taxon>
        <taxon>Pseudomonadati</taxon>
        <taxon>Pseudomonadota</taxon>
        <taxon>Gammaproteobacteria</taxon>
        <taxon>Oceanospirillales</taxon>
        <taxon>Halomonadaceae</taxon>
        <taxon>Halomonas</taxon>
    </lineage>
</organism>
<dbReference type="OrthoDB" id="6165634at2"/>
<evidence type="ECO:0000313" key="1">
    <source>
        <dbReference type="EMBL" id="OWV30175.1"/>
    </source>
</evidence>
<gene>
    <name evidence="1" type="ORF">JI62_08130</name>
</gene>